<evidence type="ECO:0000313" key="2">
    <source>
        <dbReference type="Proteomes" id="UP001197609"/>
    </source>
</evidence>
<feature type="non-terminal residue" evidence="1">
    <location>
        <position position="1"/>
    </location>
</feature>
<comment type="caution">
    <text evidence="1">The sequence shown here is derived from an EMBL/GenBank/DDBJ whole genome shotgun (WGS) entry which is preliminary data.</text>
</comment>
<dbReference type="AlphaFoldDB" id="A0AAJ1AJN0"/>
<reference evidence="1 2" key="1">
    <citation type="journal article" date="2021" name="bioRxiv">
        <title>Unraveling nitrogen, sulfur and carbon metabolic pathways and microbial community transcriptional responses to substrate deprivation and toxicity stresses in a bioreactor mimicking anoxic brackish coastal sediment conditions.</title>
        <authorList>
            <person name="Martins P.D."/>
            <person name="Echeveste M.J."/>
            <person name="Arshad A."/>
            <person name="Kurth J."/>
            <person name="Ouboter H."/>
            <person name="Jetten M.S.M."/>
            <person name="Welte C.U."/>
        </authorList>
    </citation>
    <scope>NUCLEOTIDE SEQUENCE [LARGE SCALE GENOMIC DNA]</scope>
    <source>
        <strain evidence="1">MAG_38</strain>
    </source>
</reference>
<organism evidence="1 2">
    <name type="scientific">Candidatus Methylomirabilis tolerans</name>
    <dbReference type="NCBI Taxonomy" id="3123416"/>
    <lineage>
        <taxon>Bacteria</taxon>
        <taxon>Candidatus Methylomirabilota</taxon>
        <taxon>Candidatus Methylomirabilia</taxon>
        <taxon>Candidatus Methylomirabilales</taxon>
        <taxon>Candidatus Methylomirabilaceae</taxon>
        <taxon>Candidatus Methylomirabilis</taxon>
    </lineage>
</organism>
<sequence>LQAYDEAQAVVGQKRMEAHSQDLQVYDVVHVAHHFGVSYESALYRLLNLKLLSEEEHQRLAGQREQANTLRHYLGPEPQRGPREPREFRHRFLFLALEAFRREAISRGKLKELCALAQVAPGEVGKLIATIEGEAEPGRRERAVSIPGG</sequence>
<evidence type="ECO:0000313" key="1">
    <source>
        <dbReference type="EMBL" id="MBZ0161013.1"/>
    </source>
</evidence>
<dbReference type="EMBL" id="JAIOIU010000164">
    <property type="protein sequence ID" value="MBZ0161013.1"/>
    <property type="molecule type" value="Genomic_DNA"/>
</dbReference>
<dbReference type="Proteomes" id="UP001197609">
    <property type="component" value="Unassembled WGS sequence"/>
</dbReference>
<name>A0AAJ1AJN0_9BACT</name>
<protein>
    <recommendedName>
        <fullName evidence="3">ImmA/IrrE family metallo-endopeptidase</fullName>
    </recommendedName>
</protein>
<proteinExistence type="predicted"/>
<evidence type="ECO:0008006" key="3">
    <source>
        <dbReference type="Google" id="ProtNLM"/>
    </source>
</evidence>
<accession>A0AAJ1AJN0</accession>
<gene>
    <name evidence="1" type="ORF">K8G79_12925</name>
</gene>